<dbReference type="InterPro" id="IPR036390">
    <property type="entry name" value="WH_DNA-bd_sf"/>
</dbReference>
<keyword evidence="2" id="KW-0804">Transcription</keyword>
<dbReference type="InterPro" id="IPR001034">
    <property type="entry name" value="DeoR_HTH"/>
</dbReference>
<dbReference type="Gene3D" id="1.10.10.10">
    <property type="entry name" value="Winged helix-like DNA-binding domain superfamily/Winged helix DNA-binding domain"/>
    <property type="match status" value="1"/>
</dbReference>
<dbReference type="Proteomes" id="UP000199421">
    <property type="component" value="Unassembled WGS sequence"/>
</dbReference>
<gene>
    <name evidence="4" type="ORF">SAMN05661044_04463</name>
</gene>
<accession>A0A1H7W8W4</accession>
<reference evidence="5" key="1">
    <citation type="submission" date="2016-10" db="EMBL/GenBank/DDBJ databases">
        <authorList>
            <person name="Varghese N."/>
            <person name="Submissions S."/>
        </authorList>
    </citation>
    <scope>NUCLEOTIDE SEQUENCE [LARGE SCALE GENOMIC DNA]</scope>
    <source>
        <strain evidence="5">DSM 18733</strain>
    </source>
</reference>
<evidence type="ECO:0000256" key="2">
    <source>
        <dbReference type="ARBA" id="ARBA00023163"/>
    </source>
</evidence>
<dbReference type="SUPFAM" id="SSF46785">
    <property type="entry name" value="Winged helix' DNA-binding domain"/>
    <property type="match status" value="1"/>
</dbReference>
<dbReference type="PIRSF" id="PIRSF016838">
    <property type="entry name" value="PafC"/>
    <property type="match status" value="1"/>
</dbReference>
<dbReference type="PROSITE" id="PS51000">
    <property type="entry name" value="HTH_DEOR_2"/>
    <property type="match status" value="1"/>
</dbReference>
<feature type="domain" description="HTH deoR-type" evidence="3">
    <location>
        <begin position="8"/>
        <end position="63"/>
    </location>
</feature>
<evidence type="ECO:0000256" key="1">
    <source>
        <dbReference type="ARBA" id="ARBA00023015"/>
    </source>
</evidence>
<dbReference type="PROSITE" id="PS52050">
    <property type="entry name" value="WYL"/>
    <property type="match status" value="1"/>
</dbReference>
<dbReference type="InterPro" id="IPR057727">
    <property type="entry name" value="WCX_dom"/>
</dbReference>
<keyword evidence="5" id="KW-1185">Reference proteome</keyword>
<dbReference type="InterPro" id="IPR013196">
    <property type="entry name" value="HTH_11"/>
</dbReference>
<dbReference type="Pfam" id="PF13280">
    <property type="entry name" value="WYL"/>
    <property type="match status" value="1"/>
</dbReference>
<dbReference type="Pfam" id="PF25583">
    <property type="entry name" value="WCX"/>
    <property type="match status" value="1"/>
</dbReference>
<dbReference type="InterPro" id="IPR026881">
    <property type="entry name" value="WYL_dom"/>
</dbReference>
<dbReference type="PANTHER" id="PTHR34580:SF1">
    <property type="entry name" value="PROTEIN PAFC"/>
    <property type="match status" value="1"/>
</dbReference>
<dbReference type="Pfam" id="PF08279">
    <property type="entry name" value="HTH_11"/>
    <property type="match status" value="1"/>
</dbReference>
<evidence type="ECO:0000313" key="4">
    <source>
        <dbReference type="EMBL" id="SEM17754.1"/>
    </source>
</evidence>
<dbReference type="AlphaFoldDB" id="A0A1H7W8W4"/>
<proteinExistence type="predicted"/>
<dbReference type="InterPro" id="IPR028349">
    <property type="entry name" value="PafC-like"/>
</dbReference>
<dbReference type="RefSeq" id="WP_093329158.1">
    <property type="nucleotide sequence ID" value="NZ_FOAF01000008.1"/>
</dbReference>
<protein>
    <submittedName>
        <fullName evidence="4">Predicted DNA-binding transcriptional regulator YafY, contains an HTH and WYL domains</fullName>
    </submittedName>
</protein>
<sequence>MHKDVPKRFDRIVAIFIQLQSKRIVKAQELADRFEVSLRTIYRDIKTLESSGVPIYGEAGIGYSLIEGYRLPPMTLTQEEATSLVAAEKLMQKFTDKIIQQHFSSAMYKLRAVLKANDKDWVSSIESQVVMQPIQMKFNESVPNALATLFESIARKTQVQLLYQAIEANKPTERAIEPVGVFHQDNFWYVIGYCHLRKDYRQFRTDRIGEIQHTDQPFKLVHQPLDFYLQVQKQKPTTKVKILVNHAIARYLKWERNYYGFIKEEIIDDHVMLTFEVRDLRDGFARWFMMFGDSAKILEPPQLKERIQELLTLSIENTKV</sequence>
<dbReference type="InterPro" id="IPR051534">
    <property type="entry name" value="CBASS_pafABC_assoc_protein"/>
</dbReference>
<dbReference type="GO" id="GO:0003677">
    <property type="term" value="F:DNA binding"/>
    <property type="evidence" value="ECO:0007669"/>
    <property type="project" value="UniProtKB-KW"/>
</dbReference>
<dbReference type="GO" id="GO:0003700">
    <property type="term" value="F:DNA-binding transcription factor activity"/>
    <property type="evidence" value="ECO:0007669"/>
    <property type="project" value="InterPro"/>
</dbReference>
<dbReference type="STRING" id="407022.SAMN05661044_04463"/>
<evidence type="ECO:0000313" key="5">
    <source>
        <dbReference type="Proteomes" id="UP000199421"/>
    </source>
</evidence>
<keyword evidence="1" id="KW-0805">Transcription regulation</keyword>
<evidence type="ECO:0000259" key="3">
    <source>
        <dbReference type="PROSITE" id="PS51000"/>
    </source>
</evidence>
<dbReference type="PANTHER" id="PTHR34580">
    <property type="match status" value="1"/>
</dbReference>
<dbReference type="OrthoDB" id="9815009at2"/>
<dbReference type="EMBL" id="FOAF01000008">
    <property type="protein sequence ID" value="SEM17754.1"/>
    <property type="molecule type" value="Genomic_DNA"/>
</dbReference>
<dbReference type="InterPro" id="IPR036388">
    <property type="entry name" value="WH-like_DNA-bd_sf"/>
</dbReference>
<name>A0A1H7W8W4_OLID1</name>
<organism evidence="4 5">
    <name type="scientific">Olivibacter domesticus</name>
    <name type="common">Pseudosphingobacterium domesticum</name>
    <dbReference type="NCBI Taxonomy" id="407022"/>
    <lineage>
        <taxon>Bacteria</taxon>
        <taxon>Pseudomonadati</taxon>
        <taxon>Bacteroidota</taxon>
        <taxon>Sphingobacteriia</taxon>
        <taxon>Sphingobacteriales</taxon>
        <taxon>Sphingobacteriaceae</taxon>
        <taxon>Olivibacter</taxon>
    </lineage>
</organism>
<keyword evidence="4" id="KW-0238">DNA-binding</keyword>
<dbReference type="SMART" id="SM00420">
    <property type="entry name" value="HTH_DEOR"/>
    <property type="match status" value="1"/>
</dbReference>